<dbReference type="STRING" id="868595.Desca_1746"/>
<proteinExistence type="inferred from homology"/>
<dbReference type="UniPathway" id="UPA00031">
    <property type="reaction ID" value="UER00012"/>
</dbReference>
<evidence type="ECO:0000256" key="6">
    <source>
        <dbReference type="ARBA" id="ARBA00022605"/>
    </source>
</evidence>
<dbReference type="CDD" id="cd00609">
    <property type="entry name" value="AAT_like"/>
    <property type="match status" value="1"/>
</dbReference>
<feature type="modified residue" description="N6-(pyridoxal phosphate)lysine" evidence="11">
    <location>
        <position position="217"/>
    </location>
</feature>
<dbReference type="EMBL" id="CP002736">
    <property type="protein sequence ID" value="AEF94593.1"/>
    <property type="molecule type" value="Genomic_DNA"/>
</dbReference>
<keyword evidence="14" id="KW-1185">Reference proteome</keyword>
<dbReference type="AlphaFoldDB" id="F6B7V6"/>
<evidence type="ECO:0000256" key="2">
    <source>
        <dbReference type="ARBA" id="ARBA00005011"/>
    </source>
</evidence>
<dbReference type="Gene3D" id="3.90.1150.10">
    <property type="entry name" value="Aspartate Aminotransferase, domain 1"/>
    <property type="match status" value="1"/>
</dbReference>
<keyword evidence="7 11" id="KW-0808">Transferase</keyword>
<reference evidence="13 14" key="1">
    <citation type="submission" date="2011-05" db="EMBL/GenBank/DDBJ databases">
        <title>Complete sequence of Desulfotomaculum carboxydivorans CO-1-SRB.</title>
        <authorList>
            <consortium name="US DOE Joint Genome Institute"/>
            <person name="Lucas S."/>
            <person name="Han J."/>
            <person name="Lapidus A."/>
            <person name="Cheng J.-F."/>
            <person name="Goodwin L."/>
            <person name="Pitluck S."/>
            <person name="Peters L."/>
            <person name="Mikhailova N."/>
            <person name="Lu M."/>
            <person name="Han C."/>
            <person name="Tapia R."/>
            <person name="Land M."/>
            <person name="Hauser L."/>
            <person name="Kyrpides N."/>
            <person name="Ivanova N."/>
            <person name="Pagani I."/>
            <person name="Stams A."/>
            <person name="Plugge C."/>
            <person name="Muyzer G."/>
            <person name="Kuever J."/>
            <person name="Parshina S."/>
            <person name="Ivanova A."/>
            <person name="Nazina T."/>
            <person name="Woyke T."/>
        </authorList>
    </citation>
    <scope>NUCLEOTIDE SEQUENCE [LARGE SCALE GENOMIC DNA]</scope>
    <source>
        <strain evidence="14">DSM 14880 / VKM B-2319 / CO-1-SRB</strain>
    </source>
</reference>
<dbReference type="eggNOG" id="COG0079">
    <property type="taxonomic scope" value="Bacteria"/>
</dbReference>
<dbReference type="Proteomes" id="UP000009226">
    <property type="component" value="Chromosome"/>
</dbReference>
<dbReference type="InterPro" id="IPR005861">
    <property type="entry name" value="HisP_aminotrans"/>
</dbReference>
<comment type="pathway">
    <text evidence="2 11">Amino-acid biosynthesis; L-histidine biosynthesis; L-histidine from 5-phospho-alpha-D-ribose 1-diphosphate: step 7/9.</text>
</comment>
<name>F6B7V6_DESCC</name>
<keyword evidence="9 11" id="KW-0368">Histidine biosynthesis</keyword>
<dbReference type="InterPro" id="IPR004839">
    <property type="entry name" value="Aminotransferase_I/II_large"/>
</dbReference>
<dbReference type="Pfam" id="PF00155">
    <property type="entry name" value="Aminotran_1_2"/>
    <property type="match status" value="1"/>
</dbReference>
<dbReference type="GO" id="GO:0004400">
    <property type="term" value="F:histidinol-phosphate transaminase activity"/>
    <property type="evidence" value="ECO:0007669"/>
    <property type="project" value="UniProtKB-UniRule"/>
</dbReference>
<dbReference type="InterPro" id="IPR015424">
    <property type="entry name" value="PyrdxlP-dep_Trfase"/>
</dbReference>
<keyword evidence="6 11" id="KW-0028">Amino-acid biosynthesis</keyword>
<keyword evidence="8 11" id="KW-0663">Pyridoxal phosphate</keyword>
<keyword evidence="5 11" id="KW-0032">Aminotransferase</keyword>
<gene>
    <name evidence="11" type="primary">hisC</name>
    <name evidence="13" type="ordered locus">Desca_1746</name>
</gene>
<comment type="subunit">
    <text evidence="4 11">Homodimer.</text>
</comment>
<evidence type="ECO:0000313" key="14">
    <source>
        <dbReference type="Proteomes" id="UP000009226"/>
    </source>
</evidence>
<evidence type="ECO:0000313" key="13">
    <source>
        <dbReference type="EMBL" id="AEF94593.1"/>
    </source>
</evidence>
<evidence type="ECO:0000256" key="8">
    <source>
        <dbReference type="ARBA" id="ARBA00022898"/>
    </source>
</evidence>
<dbReference type="InterPro" id="IPR001917">
    <property type="entry name" value="Aminotrans_II_pyridoxalP_BS"/>
</dbReference>
<dbReference type="InterPro" id="IPR015421">
    <property type="entry name" value="PyrdxlP-dep_Trfase_major"/>
</dbReference>
<comment type="similarity">
    <text evidence="3 11">Belongs to the class-II pyridoxal-phosphate-dependent aminotransferase family. Histidinol-phosphate aminotransferase subfamily.</text>
</comment>
<dbReference type="HOGENOM" id="CLU_017584_3_1_9"/>
<evidence type="ECO:0000256" key="4">
    <source>
        <dbReference type="ARBA" id="ARBA00011738"/>
    </source>
</evidence>
<dbReference type="InterPro" id="IPR050106">
    <property type="entry name" value="HistidinolP_aminotransfase"/>
</dbReference>
<evidence type="ECO:0000256" key="11">
    <source>
        <dbReference type="HAMAP-Rule" id="MF_01023"/>
    </source>
</evidence>
<accession>F6B7V6</accession>
<evidence type="ECO:0000256" key="7">
    <source>
        <dbReference type="ARBA" id="ARBA00022679"/>
    </source>
</evidence>
<evidence type="ECO:0000256" key="3">
    <source>
        <dbReference type="ARBA" id="ARBA00007970"/>
    </source>
</evidence>
<dbReference type="RefSeq" id="WP_003544096.1">
    <property type="nucleotide sequence ID" value="NC_015565.1"/>
</dbReference>
<evidence type="ECO:0000259" key="12">
    <source>
        <dbReference type="Pfam" id="PF00155"/>
    </source>
</evidence>
<comment type="cofactor">
    <cofactor evidence="1 11">
        <name>pyridoxal 5'-phosphate</name>
        <dbReference type="ChEBI" id="CHEBI:597326"/>
    </cofactor>
</comment>
<sequence>MREMFDLQKLVRPGLDKLVPYDAHLYTGVIKLDANENPYPFPAEAAQKIGALAAGDVLSRYPDAGATELRQAIAKYTGVQPEQVMVGNGSDELILNILLTFGTGGRVLITNPTFSMYKIHSLVAGARPIPVPRRSDFSLDVPAVINYARQSESRVIFICSPNNPTGNGSTLEEIEAVLSQVNCLVVVDQAYLEFGGADCRPLLDKYPQLIILRTFSKAFSLAGLRVGYMLANADVLRQIQKVKQPYNLNSFSQAAALAVLTNREPFLKQIQDIITERKALQEGLQSIPGVTTYPSVTNFIMFRTNYDSKLIYQQLLDRKILIRKLGGPELPGCLRVTVGTAEENKLFLQALGQVMDELGRFVTATLFPTNLNKT</sequence>
<evidence type="ECO:0000256" key="10">
    <source>
        <dbReference type="ARBA" id="ARBA00047481"/>
    </source>
</evidence>
<feature type="domain" description="Aminotransferase class I/classII large" evidence="12">
    <location>
        <begin position="28"/>
        <end position="351"/>
    </location>
</feature>
<dbReference type="GO" id="GO:0000105">
    <property type="term" value="P:L-histidine biosynthetic process"/>
    <property type="evidence" value="ECO:0007669"/>
    <property type="project" value="UniProtKB-UniRule"/>
</dbReference>
<dbReference type="Gene3D" id="3.40.640.10">
    <property type="entry name" value="Type I PLP-dependent aspartate aminotransferase-like (Major domain)"/>
    <property type="match status" value="1"/>
</dbReference>
<evidence type="ECO:0000256" key="9">
    <source>
        <dbReference type="ARBA" id="ARBA00023102"/>
    </source>
</evidence>
<dbReference type="PROSITE" id="PS00599">
    <property type="entry name" value="AA_TRANSFER_CLASS_2"/>
    <property type="match status" value="1"/>
</dbReference>
<dbReference type="SUPFAM" id="SSF53383">
    <property type="entry name" value="PLP-dependent transferases"/>
    <property type="match status" value="1"/>
</dbReference>
<dbReference type="GO" id="GO:0030170">
    <property type="term" value="F:pyridoxal phosphate binding"/>
    <property type="evidence" value="ECO:0007669"/>
    <property type="project" value="InterPro"/>
</dbReference>
<organism evidence="13 14">
    <name type="scientific">Desulfotomaculum nigrificans (strain DSM 14880 / VKM B-2319 / CO-1-SRB)</name>
    <name type="common">Desulfotomaculum carboxydivorans</name>
    <dbReference type="NCBI Taxonomy" id="868595"/>
    <lineage>
        <taxon>Bacteria</taxon>
        <taxon>Bacillati</taxon>
        <taxon>Bacillota</taxon>
        <taxon>Clostridia</taxon>
        <taxon>Eubacteriales</taxon>
        <taxon>Desulfotomaculaceae</taxon>
        <taxon>Desulfotomaculum</taxon>
    </lineage>
</organism>
<dbReference type="NCBIfam" id="TIGR01141">
    <property type="entry name" value="hisC"/>
    <property type="match status" value="1"/>
</dbReference>
<dbReference type="HAMAP" id="MF_01023">
    <property type="entry name" value="HisC_aminotrans_2"/>
    <property type="match status" value="1"/>
</dbReference>
<evidence type="ECO:0000256" key="5">
    <source>
        <dbReference type="ARBA" id="ARBA00022576"/>
    </source>
</evidence>
<dbReference type="PANTHER" id="PTHR43643">
    <property type="entry name" value="HISTIDINOL-PHOSPHATE AMINOTRANSFERASE 2"/>
    <property type="match status" value="1"/>
</dbReference>
<dbReference type="InterPro" id="IPR015422">
    <property type="entry name" value="PyrdxlP-dep_Trfase_small"/>
</dbReference>
<dbReference type="EC" id="2.6.1.9" evidence="11"/>
<evidence type="ECO:0000256" key="1">
    <source>
        <dbReference type="ARBA" id="ARBA00001933"/>
    </source>
</evidence>
<dbReference type="KEGG" id="dca:Desca_1746"/>
<comment type="catalytic activity">
    <reaction evidence="10 11">
        <text>L-histidinol phosphate + 2-oxoglutarate = 3-(imidazol-4-yl)-2-oxopropyl phosphate + L-glutamate</text>
        <dbReference type="Rhea" id="RHEA:23744"/>
        <dbReference type="ChEBI" id="CHEBI:16810"/>
        <dbReference type="ChEBI" id="CHEBI:29985"/>
        <dbReference type="ChEBI" id="CHEBI:57766"/>
        <dbReference type="ChEBI" id="CHEBI:57980"/>
        <dbReference type="EC" id="2.6.1.9"/>
    </reaction>
</comment>
<protein>
    <recommendedName>
        <fullName evidence="11">Histidinol-phosphate aminotransferase</fullName>
        <ecNumber evidence="11">2.6.1.9</ecNumber>
    </recommendedName>
    <alternativeName>
        <fullName evidence="11">Imidazole acetol-phosphate transaminase</fullName>
    </alternativeName>
</protein>
<dbReference type="PANTHER" id="PTHR43643:SF6">
    <property type="entry name" value="HISTIDINOL-PHOSPHATE AMINOTRANSFERASE"/>
    <property type="match status" value="1"/>
</dbReference>